<feature type="compositionally biased region" description="Basic residues" evidence="1">
    <location>
        <begin position="1"/>
        <end position="17"/>
    </location>
</feature>
<name>A0AAE1FL68_PETCI</name>
<feature type="compositionally biased region" description="Low complexity" evidence="1">
    <location>
        <begin position="34"/>
        <end position="46"/>
    </location>
</feature>
<evidence type="ECO:0000256" key="1">
    <source>
        <dbReference type="SAM" id="MobiDB-lite"/>
    </source>
</evidence>
<dbReference type="SUPFAM" id="SSF52777">
    <property type="entry name" value="CoA-dependent acyltransferases"/>
    <property type="match status" value="1"/>
</dbReference>
<gene>
    <name evidence="2" type="ORF">Pcinc_021056</name>
</gene>
<dbReference type="InterPro" id="IPR023213">
    <property type="entry name" value="CAT-like_dom_sf"/>
</dbReference>
<feature type="compositionally biased region" description="Low complexity" evidence="1">
    <location>
        <begin position="54"/>
        <end position="68"/>
    </location>
</feature>
<dbReference type="EMBL" id="JAWQEG010002156">
    <property type="protein sequence ID" value="KAK3873978.1"/>
    <property type="molecule type" value="Genomic_DNA"/>
</dbReference>
<protein>
    <submittedName>
        <fullName evidence="2">Uncharacterized protein</fullName>
    </submittedName>
</protein>
<reference evidence="2" key="1">
    <citation type="submission" date="2023-10" db="EMBL/GenBank/DDBJ databases">
        <title>Genome assemblies of two species of porcelain crab, Petrolisthes cinctipes and Petrolisthes manimaculis (Anomura: Porcellanidae).</title>
        <authorList>
            <person name="Angst P."/>
        </authorList>
    </citation>
    <scope>NUCLEOTIDE SEQUENCE</scope>
    <source>
        <strain evidence="2">PB745_01</strain>
        <tissue evidence="2">Gill</tissue>
    </source>
</reference>
<accession>A0AAE1FL68</accession>
<feature type="compositionally biased region" description="Low complexity" evidence="1">
    <location>
        <begin position="77"/>
        <end position="86"/>
    </location>
</feature>
<feature type="compositionally biased region" description="Basic and acidic residues" evidence="1">
    <location>
        <begin position="326"/>
        <end position="335"/>
    </location>
</feature>
<comment type="caution">
    <text evidence="2">The sequence shown here is derived from an EMBL/GenBank/DDBJ whole genome shotgun (WGS) entry which is preliminary data.</text>
</comment>
<proteinExistence type="predicted"/>
<dbReference type="PANTHER" id="PTHR28037">
    <property type="entry name" value="ALCOHOL O-ACETYLTRANSFERASE 1-RELATED"/>
    <property type="match status" value="1"/>
</dbReference>
<dbReference type="Proteomes" id="UP001286313">
    <property type="component" value="Unassembled WGS sequence"/>
</dbReference>
<evidence type="ECO:0000313" key="2">
    <source>
        <dbReference type="EMBL" id="KAK3873978.1"/>
    </source>
</evidence>
<feature type="compositionally biased region" description="Low complexity" evidence="1">
    <location>
        <begin position="104"/>
        <end position="116"/>
    </location>
</feature>
<organism evidence="2 3">
    <name type="scientific">Petrolisthes cinctipes</name>
    <name type="common">Flat porcelain crab</name>
    <dbReference type="NCBI Taxonomy" id="88211"/>
    <lineage>
        <taxon>Eukaryota</taxon>
        <taxon>Metazoa</taxon>
        <taxon>Ecdysozoa</taxon>
        <taxon>Arthropoda</taxon>
        <taxon>Crustacea</taxon>
        <taxon>Multicrustacea</taxon>
        <taxon>Malacostraca</taxon>
        <taxon>Eumalacostraca</taxon>
        <taxon>Eucarida</taxon>
        <taxon>Decapoda</taxon>
        <taxon>Pleocyemata</taxon>
        <taxon>Anomura</taxon>
        <taxon>Galatheoidea</taxon>
        <taxon>Porcellanidae</taxon>
        <taxon>Petrolisthes</taxon>
    </lineage>
</organism>
<feature type="compositionally biased region" description="Low complexity" evidence="1">
    <location>
        <begin position="368"/>
        <end position="387"/>
    </location>
</feature>
<feature type="region of interest" description="Disordered" evidence="1">
    <location>
        <begin position="512"/>
        <end position="531"/>
    </location>
</feature>
<dbReference type="Gene3D" id="3.30.559.10">
    <property type="entry name" value="Chloramphenicol acetyltransferase-like domain"/>
    <property type="match status" value="1"/>
</dbReference>
<feature type="region of interest" description="Disordered" evidence="1">
    <location>
        <begin position="223"/>
        <end position="251"/>
    </location>
</feature>
<dbReference type="InterPro" id="IPR052058">
    <property type="entry name" value="Alcohol_O-acetyltransferase"/>
</dbReference>
<dbReference type="AlphaFoldDB" id="A0AAE1FL68"/>
<feature type="compositionally biased region" description="Basic residues" evidence="1">
    <location>
        <begin position="117"/>
        <end position="143"/>
    </location>
</feature>
<evidence type="ECO:0000313" key="3">
    <source>
        <dbReference type="Proteomes" id="UP001286313"/>
    </source>
</evidence>
<feature type="compositionally biased region" description="Basic residues" evidence="1">
    <location>
        <begin position="87"/>
        <end position="103"/>
    </location>
</feature>
<feature type="region of interest" description="Disordered" evidence="1">
    <location>
        <begin position="1"/>
        <end position="193"/>
    </location>
</feature>
<feature type="region of interest" description="Disordered" evidence="1">
    <location>
        <begin position="557"/>
        <end position="585"/>
    </location>
</feature>
<keyword evidence="3" id="KW-1185">Reference proteome</keyword>
<feature type="region of interest" description="Disordered" evidence="1">
    <location>
        <begin position="314"/>
        <end position="395"/>
    </location>
</feature>
<sequence>MKCSHHILPRPSPHHTNTHVSTTHALPSHHHTTTTHPSHYHTTTTHPSHHHTTTTHPSHYHTTTTHPSNIHTSTTYPSNIHTSTTHPSHHHTSTTHPSHHHTTTTHPSNIHTTTTHPSHHHTSITHPSHHHTSTTHPSHHHTSTTHALPSHHNTTTTHALPSHHNTTTTHLSHHHTSLAHASTHKQQQTSKRIPLLNSVAKITTHISRPIPYHSNYIPVAQGITHTSSSSSTPSPPPPHSSPLPQYNTDTSKRIPLHTPVAQGITNTSSFSSTLSSQPPEPYFYGSTTLSVHTPIYSARIISHLIHTDATTSLPNTSRQVQKARAFHQEVREGFRVRRREAREEESEEDAATSPQSQLATPPPPPLSIPSTSALSTPPTPSTSAPSTEDSYQESSAALRKRLLESTMANTGSSPPQPSHYITTTTTFTTLPAKGKGEQIGRVGRWTGDRNGNNNVVVADQEEVGRVQKGKEMLRAANVTTDEEEVEDGVDAMIGNWITRDLDVDEDSLVGWREAETRGTKDQVREGGEGSGNGMYGRIIEVISEWIWATQGHHCEAGDDVKKKKTPAAGTSKAPEGGTGAEPGEWERPLSNLAEVISAMGLLCGTFDMAQVLWLSSSVPLSPALVRQALTLVARRVTVLQMCVQWRWMWPWYRRMRRMVVDMSVAHDDDPKTVCYRQLRSGYRASRGPLWRAALVPLPQSGEQRYHAALVLNIHHAITDGTTNMLISRDILQTLNALVMGKRQETPFRSLVTCPKATTCKDWVHGLKFILSAIQRALINAFNSSSLLRHLPRPVTNEALTKVIQNNFSVETTERLLRSCKQTGVRVDSCIMAIANVALFRTVQKYSPKEIESLKIIHERAINIRRYFDAQHQEAVGSMAFLNIQDHVVSNLDSHNIWNLARCMQEKLDRSIQVKKPLRTSSLGWLCAALIPLNLVLSKLGWINFTFSHINSTNMGNLQHLLPARYDSGPVEVTELLRTTAAELAGSIFTLACQTLDHRLLTSLDYYTNRVREDVARDFFAEFVQSVQEVAWQNNEFVASPAGATG</sequence>
<feature type="compositionally biased region" description="Basic and acidic residues" evidence="1">
    <location>
        <begin position="512"/>
        <end position="527"/>
    </location>
</feature>
<dbReference type="PANTHER" id="PTHR28037:SF1">
    <property type="entry name" value="ALCOHOL O-ACETYLTRANSFERASE 1-RELATED"/>
    <property type="match status" value="1"/>
</dbReference>